<sequence length="301" mass="34305">MSTVENNIDEKVDFRDVSIKTPMGINCKHYSRDTCLMHFPCCPKDHFYPCHKCHNEMMEDETLWKNKADNENQPCTDENDVDKDDSEINNKNDSNKQMDSVDTMEILALASSSESIKHHSSVDRKSVDSVKCTKCHVEQELLQHCISCKKKFASYFCNKCKLLANNKELDPYHCDKCGVCRAYKSEYYHCDGCNLCMDKKLLNKHKCIADSQSDECAVCLQEVFSGCLVFPCGHKVHEDCALNLVMRGNSKRTGLKKARGRGGHVCLKSTNKKYFVVSACSESENRVYKLNVLFKMATHST</sequence>
<proteinExistence type="predicted"/>
<evidence type="ECO:0000256" key="4">
    <source>
        <dbReference type="PROSITE-ProRule" id="PRU00601"/>
    </source>
</evidence>
<reference evidence="8 9" key="1">
    <citation type="journal article" date="2007" name="Science">
        <title>Sea anemone genome reveals ancestral eumetazoan gene repertoire and genomic organization.</title>
        <authorList>
            <person name="Putnam N.H."/>
            <person name="Srivastava M."/>
            <person name="Hellsten U."/>
            <person name="Dirks B."/>
            <person name="Chapman J."/>
            <person name="Salamov A."/>
            <person name="Terry A."/>
            <person name="Shapiro H."/>
            <person name="Lindquist E."/>
            <person name="Kapitonov V.V."/>
            <person name="Jurka J."/>
            <person name="Genikhovich G."/>
            <person name="Grigoriev I.V."/>
            <person name="Lucas S.M."/>
            <person name="Steele R.E."/>
            <person name="Finnerty J.R."/>
            <person name="Technau U."/>
            <person name="Martindale M.Q."/>
            <person name="Rokhsar D.S."/>
        </authorList>
    </citation>
    <scope>NUCLEOTIDE SEQUENCE [LARGE SCALE GENOMIC DNA]</scope>
    <source>
        <strain evidence="9">CH2 X CH6</strain>
    </source>
</reference>
<dbReference type="STRING" id="45351.A7RWH3"/>
<evidence type="ECO:0000256" key="5">
    <source>
        <dbReference type="SAM" id="MobiDB-lite"/>
    </source>
</evidence>
<evidence type="ECO:0000256" key="3">
    <source>
        <dbReference type="ARBA" id="ARBA00022833"/>
    </source>
</evidence>
<gene>
    <name evidence="8" type="ORF">NEMVEDRAFT_v1g203178</name>
</gene>
<dbReference type="SUPFAM" id="SSF161245">
    <property type="entry name" value="Zinc hairpin stack"/>
    <property type="match status" value="1"/>
</dbReference>
<dbReference type="InterPro" id="IPR008913">
    <property type="entry name" value="Znf_CHY"/>
</dbReference>
<dbReference type="InterPro" id="IPR037275">
    <property type="entry name" value="Znf_CTCHY_sf"/>
</dbReference>
<dbReference type="GO" id="GO:0005634">
    <property type="term" value="C:nucleus"/>
    <property type="evidence" value="ECO:0000318"/>
    <property type="project" value="GO_Central"/>
</dbReference>
<keyword evidence="1" id="KW-0479">Metal-binding</keyword>
<feature type="domain" description="CTCHY-type" evidence="7">
    <location>
        <begin position="152"/>
        <end position="215"/>
    </location>
</feature>
<accession>A7RWH3</accession>
<dbReference type="SUPFAM" id="SSF57850">
    <property type="entry name" value="RING/U-box"/>
    <property type="match status" value="1"/>
</dbReference>
<name>A7RWH3_NEMVE</name>
<evidence type="ECO:0000256" key="2">
    <source>
        <dbReference type="ARBA" id="ARBA00022771"/>
    </source>
</evidence>
<dbReference type="InterPro" id="IPR017921">
    <property type="entry name" value="Znf_CTCHY"/>
</dbReference>
<keyword evidence="2 4" id="KW-0863">Zinc-finger</keyword>
<dbReference type="GO" id="GO:0061630">
    <property type="term" value="F:ubiquitin protein ligase activity"/>
    <property type="evidence" value="ECO:0000318"/>
    <property type="project" value="GO_Central"/>
</dbReference>
<dbReference type="InterPro" id="IPR037274">
    <property type="entry name" value="Znf_CHY_sf"/>
</dbReference>
<feature type="compositionally biased region" description="Basic and acidic residues" evidence="5">
    <location>
        <begin position="86"/>
        <end position="96"/>
    </location>
</feature>
<dbReference type="PROSITE" id="PS51266">
    <property type="entry name" value="ZF_CHY"/>
    <property type="match status" value="1"/>
</dbReference>
<dbReference type="PANTHER" id="PTHR21319:SF53">
    <property type="entry name" value="RING FINGER AND CHY ZINC FINGER DOMAIN-CONTAINING PROTEIN 1"/>
    <property type="match status" value="1"/>
</dbReference>
<evidence type="ECO:0000313" key="9">
    <source>
        <dbReference type="Proteomes" id="UP000001593"/>
    </source>
</evidence>
<keyword evidence="9" id="KW-1185">Reference proteome</keyword>
<dbReference type="HOGENOM" id="CLU_845440_0_0_1"/>
<feature type="domain" description="CHY-type" evidence="6">
    <location>
        <begin position="20"/>
        <end position="150"/>
    </location>
</feature>
<dbReference type="GO" id="GO:0016567">
    <property type="term" value="P:protein ubiquitination"/>
    <property type="evidence" value="ECO:0000318"/>
    <property type="project" value="GO_Central"/>
</dbReference>
<evidence type="ECO:0000313" key="8">
    <source>
        <dbReference type="EMBL" id="EDO44121.1"/>
    </source>
</evidence>
<keyword evidence="3" id="KW-0862">Zinc</keyword>
<feature type="region of interest" description="Disordered" evidence="5">
    <location>
        <begin position="68"/>
        <end position="97"/>
    </location>
</feature>
<organism evidence="8 9">
    <name type="scientific">Nematostella vectensis</name>
    <name type="common">Starlet sea anemone</name>
    <dbReference type="NCBI Taxonomy" id="45351"/>
    <lineage>
        <taxon>Eukaryota</taxon>
        <taxon>Metazoa</taxon>
        <taxon>Cnidaria</taxon>
        <taxon>Anthozoa</taxon>
        <taxon>Hexacorallia</taxon>
        <taxon>Actiniaria</taxon>
        <taxon>Edwardsiidae</taxon>
        <taxon>Nematostella</taxon>
    </lineage>
</organism>
<dbReference type="PROSITE" id="PS51270">
    <property type="entry name" value="ZF_CTCHY"/>
    <property type="match status" value="1"/>
</dbReference>
<dbReference type="SUPFAM" id="SSF161219">
    <property type="entry name" value="CHY zinc finger-like"/>
    <property type="match status" value="1"/>
</dbReference>
<evidence type="ECO:0000259" key="7">
    <source>
        <dbReference type="PROSITE" id="PS51270"/>
    </source>
</evidence>
<dbReference type="PANTHER" id="PTHR21319">
    <property type="entry name" value="RING FINGER AND CHY ZINC FINGER DOMAIN-CONTAINING PROTEIN 1"/>
    <property type="match status" value="1"/>
</dbReference>
<dbReference type="PhylomeDB" id="A7RWH3"/>
<dbReference type="EMBL" id="DS469547">
    <property type="protein sequence ID" value="EDO44121.1"/>
    <property type="molecule type" value="Genomic_DNA"/>
</dbReference>
<dbReference type="InParanoid" id="A7RWH3"/>
<dbReference type="AlphaFoldDB" id="A7RWH3"/>
<dbReference type="GO" id="GO:0008270">
    <property type="term" value="F:zinc ion binding"/>
    <property type="evidence" value="ECO:0007669"/>
    <property type="project" value="UniProtKB-KW"/>
</dbReference>
<evidence type="ECO:0000256" key="1">
    <source>
        <dbReference type="ARBA" id="ARBA00022723"/>
    </source>
</evidence>
<evidence type="ECO:0000259" key="6">
    <source>
        <dbReference type="PROSITE" id="PS51266"/>
    </source>
</evidence>
<dbReference type="GO" id="GO:0006511">
    <property type="term" value="P:ubiquitin-dependent protein catabolic process"/>
    <property type="evidence" value="ECO:0000318"/>
    <property type="project" value="GO_Central"/>
</dbReference>
<protein>
    <submittedName>
        <fullName evidence="8">Uncharacterized protein</fullName>
    </submittedName>
</protein>
<dbReference type="eggNOG" id="KOG1940">
    <property type="taxonomic scope" value="Eukaryota"/>
</dbReference>
<dbReference type="Proteomes" id="UP000001593">
    <property type="component" value="Unassembled WGS sequence"/>
</dbReference>